<proteinExistence type="predicted"/>
<protein>
    <recommendedName>
        <fullName evidence="3">DUF4082 domain-containing protein</fullName>
    </recommendedName>
</protein>
<reference evidence="1 2" key="1">
    <citation type="submission" date="2017-07" db="EMBL/GenBank/DDBJ databases">
        <title>Mechanisms for carbon and nitrogen cycling indicate functional differentiation within the Candidate Phyla Radiation.</title>
        <authorList>
            <person name="Danczak R.E."/>
            <person name="Johnston M.D."/>
            <person name="Kenah C."/>
            <person name="Slattery M."/>
            <person name="Wrighton K.C."/>
            <person name="Wilkins M.J."/>
        </authorList>
    </citation>
    <scope>NUCLEOTIDE SEQUENCE [LARGE SCALE GENOMIC DNA]</scope>
    <source>
        <strain evidence="1">Licking1014_2</strain>
    </source>
</reference>
<gene>
    <name evidence="1" type="ORF">CEN88_399</name>
</gene>
<dbReference type="EMBL" id="VMGL01000048">
    <property type="protein sequence ID" value="TSC96093.1"/>
    <property type="molecule type" value="Genomic_DNA"/>
</dbReference>
<evidence type="ECO:0000313" key="2">
    <source>
        <dbReference type="Proteomes" id="UP000318711"/>
    </source>
</evidence>
<comment type="caution">
    <text evidence="1">The sequence shown here is derived from an EMBL/GenBank/DDBJ whole genome shotgun (WGS) entry which is preliminary data.</text>
</comment>
<evidence type="ECO:0000313" key="1">
    <source>
        <dbReference type="EMBL" id="TSC96093.1"/>
    </source>
</evidence>
<name>A0A554LT92_9BACT</name>
<accession>A0A554LT92</accession>
<organism evidence="1 2">
    <name type="scientific">Candidatus Berkelbacteria bacterium Licking1014_2</name>
    <dbReference type="NCBI Taxonomy" id="2017146"/>
    <lineage>
        <taxon>Bacteria</taxon>
        <taxon>Candidatus Berkelbacteria</taxon>
    </lineage>
</organism>
<dbReference type="Proteomes" id="UP000318711">
    <property type="component" value="Unassembled WGS sequence"/>
</dbReference>
<feature type="non-terminal residue" evidence="1">
    <location>
        <position position="665"/>
    </location>
</feature>
<evidence type="ECO:0008006" key="3">
    <source>
        <dbReference type="Google" id="ProtNLM"/>
    </source>
</evidence>
<sequence>MTRPAQVLVELILAIAVVGALAGISTTAFAEIGANITLNNYRLQAVHLAEEGTEALRHLRDNNWENLVNASYPAYPQINGGNWQLTTGSETIDIFTRQITVTDVNRDSSGNINPSGSADQNSKKFTVTVSWNWRGLSRSEIKEIILTRRLNNQNWQETTLTDFNDGGYNNTAGQTGSSDGEVVLASAGGGGGPPIDWGNRLSATATAATTLFDDPNKTLDFRFSVENNISIVNRIYVYVQENTAQHSSYFIYGLQSDNNGKPSGNWLNSSAYGNIYGDQIIVGWNALSLNSGAALTAGQVYHLIFARQTGPSNSNRYISFKAMTPLSQTAVYSGNDDLNRAILACANCSHSQMGNWPSQTWSDQNQTPIFLLDGSATGNPIFAEGNPYYQISDINICFGSMTVKQEKFVYYGPAQSIVKIGVIAKRATPGREPEADLVLTIANLADTQVLATASIAKNQVGDNYAYYEADASGAATLQVGQTYLLKFTSLAGVPMNGYYIPALDTVTGTTNDAQYQGRTFRGAEAIARIVGIGIPGPVTDMPYRDFPFWLKASSAGGGSTYQSSGDYISSILSLAAPAGGNRLDLEIDQPDNTDLRLQFDSSPDGLSWTGFVGPDGTITSYFSATGGVVPLNRNRGQYFRYKAFLTTNNPSVTPALEKLILNYSD</sequence>
<dbReference type="AlphaFoldDB" id="A0A554LT92"/>